<sequence length="114" mass="13265">MQQSVKLICYCPSECVCKLNQPRQWYHSQCSGPLYITSEGDVFCNSKGCQTSFIKDHIFQCEKAKAASKSCKFKSVSECMMTFAASFQQTELVEQNLMQFTENFVIQIRKRWYQ</sequence>
<keyword evidence="2" id="KW-1185">Reference proteome</keyword>
<proteinExistence type="predicted"/>
<dbReference type="OMA" id="NASEICM"/>
<dbReference type="Proteomes" id="UP000683925">
    <property type="component" value="Unassembled WGS sequence"/>
</dbReference>
<evidence type="ECO:0000313" key="2">
    <source>
        <dbReference type="Proteomes" id="UP000683925"/>
    </source>
</evidence>
<dbReference type="EMBL" id="CAJJDP010000212">
    <property type="protein sequence ID" value="CAD8215139.1"/>
    <property type="molecule type" value="Genomic_DNA"/>
</dbReference>
<comment type="caution">
    <text evidence="1">The sequence shown here is derived from an EMBL/GenBank/DDBJ whole genome shotgun (WGS) entry which is preliminary data.</text>
</comment>
<accession>A0A8S1YMI5</accession>
<reference evidence="1" key="1">
    <citation type="submission" date="2021-01" db="EMBL/GenBank/DDBJ databases">
        <authorList>
            <consortium name="Genoscope - CEA"/>
            <person name="William W."/>
        </authorList>
    </citation>
    <scope>NUCLEOTIDE SEQUENCE</scope>
</reference>
<gene>
    <name evidence="1" type="ORF">POCTA_138.1.T2080010</name>
</gene>
<dbReference type="OrthoDB" id="306581at2759"/>
<evidence type="ECO:0000313" key="1">
    <source>
        <dbReference type="EMBL" id="CAD8215139.1"/>
    </source>
</evidence>
<protein>
    <submittedName>
        <fullName evidence="1">Uncharacterized protein</fullName>
    </submittedName>
</protein>
<name>A0A8S1YMI5_PAROT</name>
<organism evidence="1 2">
    <name type="scientific">Paramecium octaurelia</name>
    <dbReference type="NCBI Taxonomy" id="43137"/>
    <lineage>
        <taxon>Eukaryota</taxon>
        <taxon>Sar</taxon>
        <taxon>Alveolata</taxon>
        <taxon>Ciliophora</taxon>
        <taxon>Intramacronucleata</taxon>
        <taxon>Oligohymenophorea</taxon>
        <taxon>Peniculida</taxon>
        <taxon>Parameciidae</taxon>
        <taxon>Paramecium</taxon>
    </lineage>
</organism>
<dbReference type="AlphaFoldDB" id="A0A8S1YMI5"/>